<dbReference type="InterPro" id="IPR005821">
    <property type="entry name" value="Ion_trans_dom"/>
</dbReference>
<feature type="repeat" description="ANK" evidence="12">
    <location>
        <begin position="331"/>
        <end position="363"/>
    </location>
</feature>
<name>A0A485LQG3_9STRA</name>
<feature type="transmembrane region" description="Helical" evidence="14">
    <location>
        <begin position="806"/>
        <end position="823"/>
    </location>
</feature>
<dbReference type="GO" id="GO:0098703">
    <property type="term" value="P:calcium ion import across plasma membrane"/>
    <property type="evidence" value="ECO:0007669"/>
    <property type="project" value="TreeGrafter"/>
</dbReference>
<dbReference type="InterPro" id="IPR002110">
    <property type="entry name" value="Ankyrin_rpt"/>
</dbReference>
<reference evidence="17 18" key="1">
    <citation type="submission" date="2019-03" db="EMBL/GenBank/DDBJ databases">
        <authorList>
            <person name="Gaulin E."/>
            <person name="Dumas B."/>
        </authorList>
    </citation>
    <scope>NUCLEOTIDE SEQUENCE [LARGE SCALE GENOMIC DNA]</scope>
    <source>
        <strain evidence="17">CBS 568.67</strain>
    </source>
</reference>
<sequence length="1154" mass="129268">MDEDEKALVAPSKPSFLASLTAQEITFYADNARRIQLWYAVFHPRFNVREDRGILFRAIYNSGTNADRTCARVLQQWYRVYLVSHRHRHGSRRGSMTVSAKMGRATSSVKTMRLDSHDEVDHHQPDDGSGEIEYMPLVMEAVKEAVSSVIHEWKAANEDEFFAIRDNIQDKDEDEMLKEIRYLSSLRMRVALEPQLPRRASMASTGDVAEREGSNSSNELSADSSLRPGDTLLHFLVQTVPNLTVAVLQEFFRDGLHVHEKGHNERTLLHAAAHGGHVKTVQMLLDEGIDVLATDGYGCTALHDAAGAGTLDVVQYLIDECAVGVNLPNKSGRTPLHYAAEANQVNVLAYLVKKGAHVDAVNRNLRTPLHMAAAKGHVDAVKFLLDEGAEIKATVTGDNMLHDVAKHNHIELMEMFARHPGYERFSIATNHRRRTPMHEAAAASALDVYELLNGNPWGGKHAGLMKDETGCYPLNLLLESEAISLERGLNLTKYIPQNTTSGDHEPLWSDDMFASVVRETPEYAWAYLDAFKTQVSWSCGRSEWSFPRLADIYGHPHAVEKSALASIVDAYNKGDKEKQAYCIRCLSHIVLTRVIHLKWKSFGRMSYFVELFGSVFLVFTTTVCVSLTNVQIEFTKPRYCLLTFAWTTLFVFTIEAIYASVHYSTLKRQIQNSSFLNPPVAITPPSPQTRTKSGRHILTHTMSFRSRVSNFFVPDRLLHRGAANILSTFVRGNSTFLQVTPRGGNAMDSARSNNGKAKRIVLKDKAVVFFLGLIFTSVAISIAAFVTLCVLAVLDDSTASAADKFYKFNLVVRWLLSLIVLGVEGLEFHGSNRRYLRSPWKLLKVAVFLVIILVETPLDLGWVQLHNIQDADAQAILYAITSLALWVNFLQVLRVNESTGPMITMVINMVPDVINFLMMYMVFQMGLTCAYFALLKGQKGFETFGTSFVTTYIILFGQLNVDVVLGQEAPRSIFLSTCVMFQFLIVAIVLVNALIAVLAMTAETVLERVKEQVVFNHAELILRAEITLPQWLRNRLRNQTRGKKAKVSHMTAFAKTIFVRDDDAEVDETMEESVRKIDKSVDKCLDSIRDLTDQMADLQAKLYARLEEESEKTRATLDSIALLLQTTHYGAGVADGSLHRQNSVHRSAIVSTTK</sequence>
<evidence type="ECO:0000256" key="5">
    <source>
        <dbReference type="ARBA" id="ARBA00022692"/>
    </source>
</evidence>
<feature type="transmembrane region" description="Helical" evidence="14">
    <location>
        <begin position="843"/>
        <end position="863"/>
    </location>
</feature>
<dbReference type="PANTHER" id="PTHR10582:SF2">
    <property type="entry name" value="INACTIVE"/>
    <property type="match status" value="1"/>
</dbReference>
<dbReference type="OrthoDB" id="75473at2759"/>
<keyword evidence="9" id="KW-0406">Ion transport</keyword>
<keyword evidence="12" id="KW-0040">ANK repeat</keyword>
<keyword evidence="8 14" id="KW-1133">Transmembrane helix</keyword>
<evidence type="ECO:0000256" key="1">
    <source>
        <dbReference type="ARBA" id="ARBA00004651"/>
    </source>
</evidence>
<dbReference type="GO" id="GO:0005262">
    <property type="term" value="F:calcium channel activity"/>
    <property type="evidence" value="ECO:0007669"/>
    <property type="project" value="TreeGrafter"/>
</dbReference>
<dbReference type="Pfam" id="PF00520">
    <property type="entry name" value="Ion_trans"/>
    <property type="match status" value="1"/>
</dbReference>
<organism evidence="17 18">
    <name type="scientific">Aphanomyces stellatus</name>
    <dbReference type="NCBI Taxonomy" id="120398"/>
    <lineage>
        <taxon>Eukaryota</taxon>
        <taxon>Sar</taxon>
        <taxon>Stramenopiles</taxon>
        <taxon>Oomycota</taxon>
        <taxon>Saprolegniomycetes</taxon>
        <taxon>Saprolegniales</taxon>
        <taxon>Verrucalvaceae</taxon>
        <taxon>Aphanomyces</taxon>
    </lineage>
</organism>
<evidence type="ECO:0000256" key="10">
    <source>
        <dbReference type="ARBA" id="ARBA00023136"/>
    </source>
</evidence>
<dbReference type="EMBL" id="CAADRA010007430">
    <property type="protein sequence ID" value="VFU01117.1"/>
    <property type="molecule type" value="Genomic_DNA"/>
</dbReference>
<dbReference type="SMART" id="SM00248">
    <property type="entry name" value="ANK"/>
    <property type="match status" value="5"/>
</dbReference>
<dbReference type="Proteomes" id="UP000332933">
    <property type="component" value="Unassembled WGS sequence"/>
</dbReference>
<keyword evidence="6" id="KW-0677">Repeat</keyword>
<evidence type="ECO:0000313" key="18">
    <source>
        <dbReference type="Proteomes" id="UP000332933"/>
    </source>
</evidence>
<accession>A0A485LQG3</accession>
<evidence type="ECO:0000256" key="7">
    <source>
        <dbReference type="ARBA" id="ARBA00022837"/>
    </source>
</evidence>
<evidence type="ECO:0000256" key="13">
    <source>
        <dbReference type="SAM" id="MobiDB-lite"/>
    </source>
</evidence>
<dbReference type="Pfam" id="PF12796">
    <property type="entry name" value="Ank_2"/>
    <property type="match status" value="2"/>
</dbReference>
<dbReference type="EMBL" id="VJMH01007404">
    <property type="protein sequence ID" value="KAF0683444.1"/>
    <property type="molecule type" value="Genomic_DNA"/>
</dbReference>
<proteinExistence type="predicted"/>
<dbReference type="PANTHER" id="PTHR10582">
    <property type="entry name" value="TRANSIENT RECEPTOR POTENTIAL ION CHANNEL PROTEIN"/>
    <property type="match status" value="1"/>
</dbReference>
<reference evidence="16" key="2">
    <citation type="submission" date="2019-06" db="EMBL/GenBank/DDBJ databases">
        <title>Genomics analysis of Aphanomyces spp. identifies a new class of oomycete effector associated with host adaptation.</title>
        <authorList>
            <person name="Gaulin E."/>
        </authorList>
    </citation>
    <scope>NUCLEOTIDE SEQUENCE</scope>
    <source>
        <strain evidence="16">CBS 578.67</strain>
    </source>
</reference>
<keyword evidence="5 14" id="KW-0812">Transmembrane</keyword>
<dbReference type="PRINTS" id="PR01415">
    <property type="entry name" value="ANKYRIN"/>
</dbReference>
<keyword evidence="7" id="KW-0106">Calcium</keyword>
<dbReference type="PROSITE" id="PS50088">
    <property type="entry name" value="ANK_REPEAT"/>
    <property type="match status" value="4"/>
</dbReference>
<dbReference type="AlphaFoldDB" id="A0A485LQG3"/>
<feature type="region of interest" description="Disordered" evidence="13">
    <location>
        <begin position="197"/>
        <end position="223"/>
    </location>
</feature>
<feature type="transmembrane region" description="Helical" evidence="14">
    <location>
        <begin position="875"/>
        <end position="893"/>
    </location>
</feature>
<evidence type="ECO:0000256" key="6">
    <source>
        <dbReference type="ARBA" id="ARBA00022737"/>
    </source>
</evidence>
<comment type="subcellular location">
    <subcellularLocation>
        <location evidence="1">Cell membrane</location>
        <topology evidence="1">Multi-pass membrane protein</topology>
    </subcellularLocation>
</comment>
<feature type="repeat" description="ANK" evidence="12">
    <location>
        <begin position="297"/>
        <end position="319"/>
    </location>
</feature>
<feature type="transmembrane region" description="Helical" evidence="14">
    <location>
        <begin position="913"/>
        <end position="934"/>
    </location>
</feature>
<feature type="transmembrane region" description="Helical" evidence="14">
    <location>
        <begin position="766"/>
        <end position="794"/>
    </location>
</feature>
<feature type="transmembrane region" description="Helical" evidence="14">
    <location>
        <begin position="607"/>
        <end position="627"/>
    </location>
</feature>
<keyword evidence="11" id="KW-0407">Ion channel</keyword>
<protein>
    <submittedName>
        <fullName evidence="17">Aste57867_24478 protein</fullName>
    </submittedName>
</protein>
<dbReference type="PROSITE" id="PS50297">
    <property type="entry name" value="ANK_REP_REGION"/>
    <property type="match status" value="4"/>
</dbReference>
<evidence type="ECO:0000256" key="14">
    <source>
        <dbReference type="SAM" id="Phobius"/>
    </source>
</evidence>
<feature type="transmembrane region" description="Helical" evidence="14">
    <location>
        <begin position="973"/>
        <end position="1000"/>
    </location>
</feature>
<evidence type="ECO:0000256" key="11">
    <source>
        <dbReference type="ARBA" id="ARBA00023303"/>
    </source>
</evidence>
<keyword evidence="18" id="KW-1185">Reference proteome</keyword>
<evidence type="ECO:0000256" key="3">
    <source>
        <dbReference type="ARBA" id="ARBA00022475"/>
    </source>
</evidence>
<dbReference type="SUPFAM" id="SSF48403">
    <property type="entry name" value="Ankyrin repeat"/>
    <property type="match status" value="1"/>
</dbReference>
<feature type="repeat" description="ANK" evidence="12">
    <location>
        <begin position="264"/>
        <end position="296"/>
    </location>
</feature>
<evidence type="ECO:0000256" key="9">
    <source>
        <dbReference type="ARBA" id="ARBA00023065"/>
    </source>
</evidence>
<evidence type="ECO:0000256" key="12">
    <source>
        <dbReference type="PROSITE-ProRule" id="PRU00023"/>
    </source>
</evidence>
<dbReference type="Gene3D" id="1.25.40.20">
    <property type="entry name" value="Ankyrin repeat-containing domain"/>
    <property type="match status" value="2"/>
</dbReference>
<evidence type="ECO:0000256" key="4">
    <source>
        <dbReference type="ARBA" id="ARBA00022568"/>
    </source>
</evidence>
<evidence type="ECO:0000256" key="2">
    <source>
        <dbReference type="ARBA" id="ARBA00022448"/>
    </source>
</evidence>
<feature type="repeat" description="ANK" evidence="12">
    <location>
        <begin position="364"/>
        <end position="396"/>
    </location>
</feature>
<keyword evidence="3" id="KW-1003">Cell membrane</keyword>
<gene>
    <name evidence="17" type="primary">Aste57867_24478</name>
    <name evidence="16" type="ORF">As57867_024401</name>
    <name evidence="17" type="ORF">ASTE57867_24478</name>
</gene>
<dbReference type="InterPro" id="IPR036770">
    <property type="entry name" value="Ankyrin_rpt-contain_sf"/>
</dbReference>
<keyword evidence="4" id="KW-0109">Calcium transport</keyword>
<evidence type="ECO:0000313" key="17">
    <source>
        <dbReference type="EMBL" id="VFU01117.1"/>
    </source>
</evidence>
<keyword evidence="2" id="KW-0813">Transport</keyword>
<evidence type="ECO:0000259" key="15">
    <source>
        <dbReference type="Pfam" id="PF00520"/>
    </source>
</evidence>
<feature type="domain" description="Ion transport" evidence="15">
    <location>
        <begin position="782"/>
        <end position="1003"/>
    </location>
</feature>
<dbReference type="GO" id="GO:0005886">
    <property type="term" value="C:plasma membrane"/>
    <property type="evidence" value="ECO:0007669"/>
    <property type="project" value="UniProtKB-SubCell"/>
</dbReference>
<evidence type="ECO:0000256" key="8">
    <source>
        <dbReference type="ARBA" id="ARBA00022989"/>
    </source>
</evidence>
<feature type="compositionally biased region" description="Low complexity" evidence="13">
    <location>
        <begin position="214"/>
        <end position="223"/>
    </location>
</feature>
<keyword evidence="10 14" id="KW-0472">Membrane</keyword>
<evidence type="ECO:0000313" key="16">
    <source>
        <dbReference type="EMBL" id="KAF0683444.1"/>
    </source>
</evidence>
<dbReference type="InterPro" id="IPR024862">
    <property type="entry name" value="TRPV"/>
</dbReference>